<name>A0A7J7ZWZ2_MYOMY</name>
<protein>
    <submittedName>
        <fullName evidence="2">Uncharacterized protein</fullName>
    </submittedName>
</protein>
<feature type="compositionally biased region" description="Basic and acidic residues" evidence="1">
    <location>
        <begin position="28"/>
        <end position="42"/>
    </location>
</feature>
<organism evidence="2 3">
    <name type="scientific">Myotis myotis</name>
    <name type="common">Greater mouse-eared bat</name>
    <name type="synonym">Vespertilio myotis</name>
    <dbReference type="NCBI Taxonomy" id="51298"/>
    <lineage>
        <taxon>Eukaryota</taxon>
        <taxon>Metazoa</taxon>
        <taxon>Chordata</taxon>
        <taxon>Craniata</taxon>
        <taxon>Vertebrata</taxon>
        <taxon>Euteleostomi</taxon>
        <taxon>Mammalia</taxon>
        <taxon>Eutheria</taxon>
        <taxon>Laurasiatheria</taxon>
        <taxon>Chiroptera</taxon>
        <taxon>Yangochiroptera</taxon>
        <taxon>Vespertilionidae</taxon>
        <taxon>Myotis</taxon>
    </lineage>
</organism>
<comment type="caution">
    <text evidence="2">The sequence shown here is derived from an EMBL/GenBank/DDBJ whole genome shotgun (WGS) entry which is preliminary data.</text>
</comment>
<sequence>MERKKKERGEPRWRHRLTPEFAASNNHFKSETKRRNGHHPEPQECGLIGSPTTRRKEKHIPTLRGGAVLKSNTEVWSACRAGWWLRAQLAFSIGRESQTLSSRSGESLGTLTQTGEAGLSGFGQSKCSFLSQVCSGCGDSERQSPWGQD</sequence>
<keyword evidence="3" id="KW-1185">Reference proteome</keyword>
<feature type="compositionally biased region" description="Basic and acidic residues" evidence="1">
    <location>
        <begin position="1"/>
        <end position="12"/>
    </location>
</feature>
<accession>A0A7J7ZWZ2</accession>
<dbReference type="AlphaFoldDB" id="A0A7J7ZWZ2"/>
<feature type="region of interest" description="Disordered" evidence="1">
    <location>
        <begin position="1"/>
        <end position="58"/>
    </location>
</feature>
<dbReference type="Proteomes" id="UP000527355">
    <property type="component" value="Unassembled WGS sequence"/>
</dbReference>
<evidence type="ECO:0000256" key="1">
    <source>
        <dbReference type="SAM" id="MobiDB-lite"/>
    </source>
</evidence>
<dbReference type="EMBL" id="JABWUV010000002">
    <property type="protein sequence ID" value="KAF6378827.1"/>
    <property type="molecule type" value="Genomic_DNA"/>
</dbReference>
<proteinExistence type="predicted"/>
<gene>
    <name evidence="2" type="ORF">mMyoMyo1_009724</name>
</gene>
<evidence type="ECO:0000313" key="3">
    <source>
        <dbReference type="Proteomes" id="UP000527355"/>
    </source>
</evidence>
<evidence type="ECO:0000313" key="2">
    <source>
        <dbReference type="EMBL" id="KAF6378827.1"/>
    </source>
</evidence>
<reference evidence="2 3" key="1">
    <citation type="journal article" date="2020" name="Nature">
        <title>Six reference-quality genomes reveal evolution of bat adaptations.</title>
        <authorList>
            <person name="Jebb D."/>
            <person name="Huang Z."/>
            <person name="Pippel M."/>
            <person name="Hughes G.M."/>
            <person name="Lavrichenko K."/>
            <person name="Devanna P."/>
            <person name="Winkler S."/>
            <person name="Jermiin L.S."/>
            <person name="Skirmuntt E.C."/>
            <person name="Katzourakis A."/>
            <person name="Burkitt-Gray L."/>
            <person name="Ray D.A."/>
            <person name="Sullivan K.A.M."/>
            <person name="Roscito J.G."/>
            <person name="Kirilenko B.M."/>
            <person name="Davalos L.M."/>
            <person name="Corthals A.P."/>
            <person name="Power M.L."/>
            <person name="Jones G."/>
            <person name="Ransome R.D."/>
            <person name="Dechmann D.K.N."/>
            <person name="Locatelli A.G."/>
            <person name="Puechmaille S.J."/>
            <person name="Fedrigo O."/>
            <person name="Jarvis E.D."/>
            <person name="Hiller M."/>
            <person name="Vernes S.C."/>
            <person name="Myers E.W."/>
            <person name="Teeling E.C."/>
        </authorList>
    </citation>
    <scope>NUCLEOTIDE SEQUENCE [LARGE SCALE GENOMIC DNA]</scope>
    <source>
        <strain evidence="2">MMyoMyo1</strain>
        <tissue evidence="2">Flight muscle</tissue>
    </source>
</reference>